<gene>
    <name evidence="1" type="ORF">METZ01_LOCUS107001</name>
    <name evidence="2" type="ORF">METZ01_LOCUS214246</name>
</gene>
<reference evidence="2" key="1">
    <citation type="submission" date="2018-05" db="EMBL/GenBank/DDBJ databases">
        <authorList>
            <person name="Lanie J.A."/>
            <person name="Ng W.-L."/>
            <person name="Kazmierczak K.M."/>
            <person name="Andrzejewski T.M."/>
            <person name="Davidsen T.M."/>
            <person name="Wayne K.J."/>
            <person name="Tettelin H."/>
            <person name="Glass J.I."/>
            <person name="Rusch D."/>
            <person name="Podicherti R."/>
            <person name="Tsui H.-C.T."/>
            <person name="Winkler M.E."/>
        </authorList>
    </citation>
    <scope>NUCLEOTIDE SEQUENCE</scope>
</reference>
<feature type="non-terminal residue" evidence="2">
    <location>
        <position position="22"/>
    </location>
</feature>
<name>A0A382FFI3_9ZZZZ</name>
<protein>
    <submittedName>
        <fullName evidence="2">Uncharacterized protein</fullName>
    </submittedName>
</protein>
<dbReference type="AlphaFoldDB" id="A0A382FFI3"/>
<evidence type="ECO:0000313" key="1">
    <source>
        <dbReference type="EMBL" id="SVA54147.1"/>
    </source>
</evidence>
<organism evidence="2">
    <name type="scientific">marine metagenome</name>
    <dbReference type="NCBI Taxonomy" id="408172"/>
    <lineage>
        <taxon>unclassified sequences</taxon>
        <taxon>metagenomes</taxon>
        <taxon>ecological metagenomes</taxon>
    </lineage>
</organism>
<dbReference type="EMBL" id="UINC01049513">
    <property type="protein sequence ID" value="SVB61392.1"/>
    <property type="molecule type" value="Genomic_DNA"/>
</dbReference>
<evidence type="ECO:0000313" key="2">
    <source>
        <dbReference type="EMBL" id="SVB61392.1"/>
    </source>
</evidence>
<proteinExistence type="predicted"/>
<dbReference type="EMBL" id="UINC01012393">
    <property type="protein sequence ID" value="SVA54147.1"/>
    <property type="molecule type" value="Genomic_DNA"/>
</dbReference>
<accession>A0A382FFI3</accession>
<sequence>MTAVISVTPMITGKSMYWIDLT</sequence>